<dbReference type="STRING" id="5286.A0A0K3CFK7"/>
<dbReference type="Proteomes" id="UP000199069">
    <property type="component" value="Unassembled WGS sequence"/>
</dbReference>
<feature type="compositionally biased region" description="Basic and acidic residues" evidence="1">
    <location>
        <begin position="298"/>
        <end position="309"/>
    </location>
</feature>
<feature type="region of interest" description="Disordered" evidence="1">
    <location>
        <begin position="30"/>
        <end position="282"/>
    </location>
</feature>
<evidence type="ECO:0000256" key="1">
    <source>
        <dbReference type="SAM" id="MobiDB-lite"/>
    </source>
</evidence>
<feature type="compositionally biased region" description="Low complexity" evidence="1">
    <location>
        <begin position="945"/>
        <end position="964"/>
    </location>
</feature>
<feature type="compositionally biased region" description="Low complexity" evidence="1">
    <location>
        <begin position="332"/>
        <end position="342"/>
    </location>
</feature>
<dbReference type="OMA" id="RVYNHVG"/>
<accession>A0A0K3CFK7</accession>
<reference evidence="2 3" key="1">
    <citation type="submission" date="2015-07" db="EMBL/GenBank/DDBJ databases">
        <authorList>
            <person name="Cajimat M.N.B."/>
            <person name="Milazzo M.L."/>
            <person name="Fulhorst C.F."/>
        </authorList>
    </citation>
    <scope>NUCLEOTIDE SEQUENCE [LARGE SCALE GENOMIC DNA]</scope>
    <source>
        <strain evidence="2">Single colony</strain>
    </source>
</reference>
<feature type="region of interest" description="Disordered" evidence="1">
    <location>
        <begin position="737"/>
        <end position="773"/>
    </location>
</feature>
<dbReference type="Pfam" id="PF08737">
    <property type="entry name" value="Rgp1"/>
    <property type="match status" value="1"/>
</dbReference>
<feature type="compositionally biased region" description="Gly residues" evidence="1">
    <location>
        <begin position="535"/>
        <end position="547"/>
    </location>
</feature>
<sequence>MAPQPGLSVTVSPSASAFFAGEVFTATITFRNTHPPVPEPSTSTTPHPSSPAQRSPYASPGHARTASSVQLGSWRTSANQAGPGRDAWPRQNQSPASPPSFGRTASSGHVSHPSLSAAASASTTDLVSPPTSPRRPVFSSTSSTGSLRPPPSTTNSPSSPSASSSAPSLPTRKGLIGKTPPPPPTLSLAVPPSRGGGLYANGPRRPELLGGGHARAQSMAVSSPDLLLRNGQGTANGEAGGRNFTAPSGPPDGGRLAGGHAKSRFGGSVVGGGLAGQPSEDDLRAIGQQGAFFPRQIDALRSDELRPADRAPLIAEESSPVDRQQPNFPDDAAFPVSESSSAPAPPHFPRRPTFGHQRTPSNLPYAMNSRARVSSLTLASDDSDSDYDADEANTSGNGFYGMGQNDTMESVLEAKYSRHAMQKAGPLTNRIASAPSAFLRPVQDRNRAISYGHEPEPSSPSLLHPPNTLAVLWAFAHLEGTFEVDESLIKPAEFLEVKRLLAGGTGGVGVGGGTLEDRRTGGGWREWLGWGRGGANQGGSAGPGAGAGMAAEDPRGAASLEERKDRAIKDRSVPTLSCPPCILAVDLVLQPGQSKSFTFSIRIPADLPPSFRGKAIKFNYYLVVGSNRISLGPISLKHATDDVRPVPKAQGKPSVSRVMRVPIRVYNHVGVTGARPFYDLTNPVIFQRDEAITADVQDKKETAVAVTKLQRPDTGKDDFESYAVNLLSSVASNSPEIVQNPSLSPTLEATRSPTLMEAPPSLRPEMSSHRGGGGKAIEAFGLDVDEAEGCKAAVEIVSRNSQKVSYDINKDGYQVASLTLVKSAYRLGETVNGSILLNGGEGRVLRVSARLETHELVETSISTMPAPRMRQITRRLHAEHHEMTLDAARLGFALAIPSGATPDFGTSGVKLQWSVRLSFLVIPPSPEASAGATPNITPRRLAAALGASGSGGRSSPNGGTSTPPRHGRSKSFAYGFEPAVPVTLPPPPPIPPSGAAHLMPVPPRAGEPTPVRHISYRAVPDLGYVPVLFSSAMPEPPPAPGPLQKAASGAHHRPTPSMSLARGQQSPFGNGSAVLVPAKVETVECSIPIKVYPGNTPFRPTITVFDA</sequence>
<gene>
    <name evidence="2" type="primary">FGENESH: predicted gene_6.125</name>
    <name evidence="2" type="ORF">BN2166_0032030</name>
</gene>
<keyword evidence="3" id="KW-1185">Reference proteome</keyword>
<dbReference type="EMBL" id="CWKI01000006">
    <property type="protein sequence ID" value="CTR07342.1"/>
    <property type="molecule type" value="Genomic_DNA"/>
</dbReference>
<evidence type="ECO:0000313" key="2">
    <source>
        <dbReference type="EMBL" id="CTR07342.1"/>
    </source>
</evidence>
<feature type="compositionally biased region" description="Polar residues" evidence="1">
    <location>
        <begin position="1056"/>
        <end position="1068"/>
    </location>
</feature>
<name>A0A0K3CFK7_RHOTO</name>
<organism evidence="2 3">
    <name type="scientific">Rhodotorula toruloides</name>
    <name type="common">Yeast</name>
    <name type="synonym">Rhodosporidium toruloides</name>
    <dbReference type="NCBI Taxonomy" id="5286"/>
    <lineage>
        <taxon>Eukaryota</taxon>
        <taxon>Fungi</taxon>
        <taxon>Dikarya</taxon>
        <taxon>Basidiomycota</taxon>
        <taxon>Pucciniomycotina</taxon>
        <taxon>Microbotryomycetes</taxon>
        <taxon>Sporidiobolales</taxon>
        <taxon>Sporidiobolaceae</taxon>
        <taxon>Rhodotorula</taxon>
    </lineage>
</organism>
<dbReference type="InterPro" id="IPR014848">
    <property type="entry name" value="Rgp1"/>
</dbReference>
<proteinExistence type="predicted"/>
<evidence type="ECO:0000313" key="3">
    <source>
        <dbReference type="Proteomes" id="UP000199069"/>
    </source>
</evidence>
<feature type="region of interest" description="Disordered" evidence="1">
    <location>
        <begin position="535"/>
        <end position="559"/>
    </location>
</feature>
<dbReference type="AlphaFoldDB" id="A0A0K3CFK7"/>
<protein>
    <submittedName>
        <fullName evidence="2">BY PROTMAP: gi|472585139|gb|EMS22705.1| Rgp1 family protein [Rhodosporidium toruloides NP11] gi|647400096|emb|CDR45202.1| RHTO0S10e06722g1_1 [Rhodosporidium toruloides]</fullName>
    </submittedName>
</protein>
<feature type="compositionally biased region" description="Low complexity" evidence="1">
    <location>
        <begin position="153"/>
        <end position="172"/>
    </location>
</feature>
<feature type="compositionally biased region" description="Low complexity" evidence="1">
    <location>
        <begin position="40"/>
        <end position="51"/>
    </location>
</feature>
<feature type="region of interest" description="Disordered" evidence="1">
    <location>
        <begin position="945"/>
        <end position="970"/>
    </location>
</feature>
<dbReference type="PANTHER" id="PTHR12507">
    <property type="entry name" value="REDUCED GROWTH PHENOTYPE 1 RGP1, YEAST -RELATED"/>
    <property type="match status" value="1"/>
</dbReference>
<feature type="compositionally biased region" description="Polar residues" evidence="1">
    <location>
        <begin position="65"/>
        <end position="80"/>
    </location>
</feature>
<feature type="compositionally biased region" description="Polar residues" evidence="1">
    <location>
        <begin position="737"/>
        <end position="753"/>
    </location>
</feature>
<feature type="compositionally biased region" description="Acidic residues" evidence="1">
    <location>
        <begin position="381"/>
        <end position="391"/>
    </location>
</feature>
<feature type="region of interest" description="Disordered" evidence="1">
    <location>
        <begin position="298"/>
        <end position="401"/>
    </location>
</feature>
<feature type="region of interest" description="Disordered" evidence="1">
    <location>
        <begin position="1035"/>
        <end position="1068"/>
    </location>
</feature>